<keyword evidence="3" id="KW-0378">Hydrolase</keyword>
<evidence type="ECO:0000313" key="7">
    <source>
        <dbReference type="Proteomes" id="UP000549394"/>
    </source>
</evidence>
<protein>
    <recommendedName>
        <fullName evidence="5">Peptidase S1 domain-containing protein</fullName>
    </recommendedName>
</protein>
<dbReference type="FunFam" id="2.40.10.10:FF:000002">
    <property type="entry name" value="Transmembrane protease serine"/>
    <property type="match status" value="1"/>
</dbReference>
<proteinExistence type="inferred from homology"/>
<evidence type="ECO:0000256" key="4">
    <source>
        <dbReference type="SAM" id="SignalP"/>
    </source>
</evidence>
<feature type="domain" description="Peptidase S1" evidence="5">
    <location>
        <begin position="22"/>
        <end position="263"/>
    </location>
</feature>
<evidence type="ECO:0000259" key="5">
    <source>
        <dbReference type="PROSITE" id="PS50240"/>
    </source>
</evidence>
<evidence type="ECO:0000256" key="1">
    <source>
        <dbReference type="ARBA" id="ARBA00023157"/>
    </source>
</evidence>
<name>A0A7I8VD45_9ANNE</name>
<evidence type="ECO:0000313" key="6">
    <source>
        <dbReference type="EMBL" id="CAD5114073.1"/>
    </source>
</evidence>
<dbReference type="InterPro" id="IPR009003">
    <property type="entry name" value="Peptidase_S1_PA"/>
</dbReference>
<keyword evidence="4" id="KW-0732">Signal</keyword>
<dbReference type="GO" id="GO:0004252">
    <property type="term" value="F:serine-type endopeptidase activity"/>
    <property type="evidence" value="ECO:0007669"/>
    <property type="project" value="InterPro"/>
</dbReference>
<dbReference type="EMBL" id="CAJFCJ010000005">
    <property type="protein sequence ID" value="CAD5114073.1"/>
    <property type="molecule type" value="Genomic_DNA"/>
</dbReference>
<dbReference type="OrthoDB" id="6274970at2759"/>
<dbReference type="SMART" id="SM00020">
    <property type="entry name" value="Tryp_SPc"/>
    <property type="match status" value="1"/>
</dbReference>
<dbReference type="InterPro" id="IPR043504">
    <property type="entry name" value="Peptidase_S1_PA_chymotrypsin"/>
</dbReference>
<dbReference type="PRINTS" id="PR00722">
    <property type="entry name" value="CHYMOTRYPSIN"/>
</dbReference>
<feature type="signal peptide" evidence="4">
    <location>
        <begin position="1"/>
        <end position="16"/>
    </location>
</feature>
<dbReference type="Proteomes" id="UP000549394">
    <property type="component" value="Unassembled WGS sequence"/>
</dbReference>
<keyword evidence="1" id="KW-1015">Disulfide bond</keyword>
<dbReference type="PROSITE" id="PS50240">
    <property type="entry name" value="TRYPSIN_DOM"/>
    <property type="match status" value="1"/>
</dbReference>
<gene>
    <name evidence="6" type="ORF">DGYR_LOCUS2964</name>
</gene>
<dbReference type="PANTHER" id="PTHR24252:SF7">
    <property type="entry name" value="HYALIN"/>
    <property type="match status" value="1"/>
</dbReference>
<dbReference type="FunFam" id="2.40.10.10:FF:000068">
    <property type="entry name" value="transmembrane protease serine 2"/>
    <property type="match status" value="1"/>
</dbReference>
<comment type="caution">
    <text evidence="6">The sequence shown here is derived from an EMBL/GenBank/DDBJ whole genome shotgun (WGS) entry which is preliminary data.</text>
</comment>
<evidence type="ECO:0000256" key="3">
    <source>
        <dbReference type="RuleBase" id="RU363034"/>
    </source>
</evidence>
<dbReference type="GO" id="GO:0006508">
    <property type="term" value="P:proteolysis"/>
    <property type="evidence" value="ECO:0007669"/>
    <property type="project" value="UniProtKB-KW"/>
</dbReference>
<accession>A0A7I8VD45</accession>
<sequence>MKCLILVAALVALSYAKPAARIVGGVDVSPPGKYPWQGSMQSFSDFHSCGAVVVSNKYVLTAAHCVISQTPATRKVVLGMHDKDTRQQGQPTDYSLEKIVTHPTYAAGPSGGYWRNDVAVLTVVGTITFNNFVQAIGMADENSPDFADNEDCIISGWGRLYGLGPSPNILQEANIDVLSFAECQANRPGQIHDYHICVGKRATADQGACQGDSGGPLACPHNGNWVVAGLTSWGNGFCATTQASVYARVGNAGIRQFIRTETGM</sequence>
<keyword evidence="3" id="KW-0720">Serine protease</keyword>
<comment type="similarity">
    <text evidence="2">Belongs to the peptidase S1 family. CLIP subfamily.</text>
</comment>
<dbReference type="InterPro" id="IPR018114">
    <property type="entry name" value="TRYPSIN_HIS"/>
</dbReference>
<feature type="chain" id="PRO_5029783754" description="Peptidase S1 domain-containing protein" evidence="4">
    <location>
        <begin position="17"/>
        <end position="264"/>
    </location>
</feature>
<dbReference type="PROSITE" id="PS00135">
    <property type="entry name" value="TRYPSIN_SER"/>
    <property type="match status" value="1"/>
</dbReference>
<dbReference type="PANTHER" id="PTHR24252">
    <property type="entry name" value="ACROSIN-RELATED"/>
    <property type="match status" value="1"/>
</dbReference>
<dbReference type="PROSITE" id="PS00134">
    <property type="entry name" value="TRYPSIN_HIS"/>
    <property type="match status" value="1"/>
</dbReference>
<keyword evidence="7" id="KW-1185">Reference proteome</keyword>
<organism evidence="6 7">
    <name type="scientific">Dimorphilus gyrociliatus</name>
    <dbReference type="NCBI Taxonomy" id="2664684"/>
    <lineage>
        <taxon>Eukaryota</taxon>
        <taxon>Metazoa</taxon>
        <taxon>Spiralia</taxon>
        <taxon>Lophotrochozoa</taxon>
        <taxon>Annelida</taxon>
        <taxon>Polychaeta</taxon>
        <taxon>Polychaeta incertae sedis</taxon>
        <taxon>Dinophilidae</taxon>
        <taxon>Dimorphilus</taxon>
    </lineage>
</organism>
<dbReference type="InterPro" id="IPR001254">
    <property type="entry name" value="Trypsin_dom"/>
</dbReference>
<dbReference type="Pfam" id="PF00089">
    <property type="entry name" value="Trypsin"/>
    <property type="match status" value="1"/>
</dbReference>
<dbReference type="SUPFAM" id="SSF50494">
    <property type="entry name" value="Trypsin-like serine proteases"/>
    <property type="match status" value="1"/>
</dbReference>
<keyword evidence="3" id="KW-0645">Protease</keyword>
<dbReference type="Gene3D" id="2.40.10.10">
    <property type="entry name" value="Trypsin-like serine proteases"/>
    <property type="match status" value="1"/>
</dbReference>
<evidence type="ECO:0000256" key="2">
    <source>
        <dbReference type="ARBA" id="ARBA00024195"/>
    </source>
</evidence>
<dbReference type="CDD" id="cd00190">
    <property type="entry name" value="Tryp_SPc"/>
    <property type="match status" value="1"/>
</dbReference>
<dbReference type="InterPro" id="IPR001314">
    <property type="entry name" value="Peptidase_S1A"/>
</dbReference>
<dbReference type="InterPro" id="IPR033116">
    <property type="entry name" value="TRYPSIN_SER"/>
</dbReference>
<reference evidence="6 7" key="1">
    <citation type="submission" date="2020-08" db="EMBL/GenBank/DDBJ databases">
        <authorList>
            <person name="Hejnol A."/>
        </authorList>
    </citation>
    <scope>NUCLEOTIDE SEQUENCE [LARGE SCALE GENOMIC DNA]</scope>
</reference>
<dbReference type="AlphaFoldDB" id="A0A7I8VD45"/>